<accession>A0A4Z2HLJ9</accession>
<comment type="caution">
    <text evidence="2">The sequence shown here is derived from an EMBL/GenBank/DDBJ whole genome shotgun (WGS) entry which is preliminary data.</text>
</comment>
<dbReference type="Proteomes" id="UP000314294">
    <property type="component" value="Unassembled WGS sequence"/>
</dbReference>
<reference evidence="2 3" key="1">
    <citation type="submission" date="2019-03" db="EMBL/GenBank/DDBJ databases">
        <title>First draft genome of Liparis tanakae, snailfish: a comprehensive survey of snailfish specific genes.</title>
        <authorList>
            <person name="Kim W."/>
            <person name="Song I."/>
            <person name="Jeong J.-H."/>
            <person name="Kim D."/>
            <person name="Kim S."/>
            <person name="Ryu S."/>
            <person name="Song J.Y."/>
            <person name="Lee S.K."/>
        </authorList>
    </citation>
    <scope>NUCLEOTIDE SEQUENCE [LARGE SCALE GENOMIC DNA]</scope>
    <source>
        <tissue evidence="2">Muscle</tissue>
    </source>
</reference>
<keyword evidence="3" id="KW-1185">Reference proteome</keyword>
<feature type="region of interest" description="Disordered" evidence="1">
    <location>
        <begin position="67"/>
        <end position="88"/>
    </location>
</feature>
<gene>
    <name evidence="2" type="ORF">EYF80_023976</name>
</gene>
<dbReference type="EMBL" id="SRLO01000229">
    <property type="protein sequence ID" value="TNN65824.1"/>
    <property type="molecule type" value="Genomic_DNA"/>
</dbReference>
<evidence type="ECO:0000313" key="2">
    <source>
        <dbReference type="EMBL" id="TNN65824.1"/>
    </source>
</evidence>
<proteinExistence type="predicted"/>
<name>A0A4Z2HLJ9_9TELE</name>
<sequence length="103" mass="10909">MYNDDILLSDPENPPMYSQWTSGCILVTSDSRKAVCGGMTYSSPISGTTVAQSARLSVTRENKSTCDVRPSSATRSCTHASCSSSATRGSPLAISQRAARLQS</sequence>
<protein>
    <submittedName>
        <fullName evidence="2">Uncharacterized protein</fullName>
    </submittedName>
</protein>
<feature type="compositionally biased region" description="Low complexity" evidence="1">
    <location>
        <begin position="71"/>
        <end position="88"/>
    </location>
</feature>
<evidence type="ECO:0000313" key="3">
    <source>
        <dbReference type="Proteomes" id="UP000314294"/>
    </source>
</evidence>
<dbReference type="AlphaFoldDB" id="A0A4Z2HLJ9"/>
<organism evidence="2 3">
    <name type="scientific">Liparis tanakae</name>
    <name type="common">Tanaka's snailfish</name>
    <dbReference type="NCBI Taxonomy" id="230148"/>
    <lineage>
        <taxon>Eukaryota</taxon>
        <taxon>Metazoa</taxon>
        <taxon>Chordata</taxon>
        <taxon>Craniata</taxon>
        <taxon>Vertebrata</taxon>
        <taxon>Euteleostomi</taxon>
        <taxon>Actinopterygii</taxon>
        <taxon>Neopterygii</taxon>
        <taxon>Teleostei</taxon>
        <taxon>Neoteleostei</taxon>
        <taxon>Acanthomorphata</taxon>
        <taxon>Eupercaria</taxon>
        <taxon>Perciformes</taxon>
        <taxon>Cottioidei</taxon>
        <taxon>Cottales</taxon>
        <taxon>Liparidae</taxon>
        <taxon>Liparis</taxon>
    </lineage>
</organism>
<evidence type="ECO:0000256" key="1">
    <source>
        <dbReference type="SAM" id="MobiDB-lite"/>
    </source>
</evidence>